<accession>A0A085LIS4</accession>
<dbReference type="EMBL" id="KL364267">
    <property type="protein sequence ID" value="KFD44870.1"/>
    <property type="molecule type" value="Genomic_DNA"/>
</dbReference>
<dbReference type="EMBL" id="KL368330">
    <property type="protein sequence ID" value="KFD59262.1"/>
    <property type="molecule type" value="Genomic_DNA"/>
</dbReference>
<gene>
    <name evidence="1" type="ORF">M513_14253</name>
    <name evidence="2" type="ORF">M514_14253</name>
</gene>
<dbReference type="Proteomes" id="UP000030764">
    <property type="component" value="Unassembled WGS sequence"/>
</dbReference>
<evidence type="ECO:0000313" key="2">
    <source>
        <dbReference type="EMBL" id="KFD59262.1"/>
    </source>
</evidence>
<reference evidence="1 3" key="1">
    <citation type="journal article" date="2014" name="Nat. Genet.">
        <title>Genome and transcriptome of the porcine whipworm Trichuris suis.</title>
        <authorList>
            <person name="Jex A.R."/>
            <person name="Nejsum P."/>
            <person name="Schwarz E.M."/>
            <person name="Hu L."/>
            <person name="Young N.D."/>
            <person name="Hall R.S."/>
            <person name="Korhonen P.K."/>
            <person name="Liao S."/>
            <person name="Thamsborg S."/>
            <person name="Xia J."/>
            <person name="Xu P."/>
            <person name="Wang S."/>
            <person name="Scheerlinck J.P."/>
            <person name="Hofmann A."/>
            <person name="Sternberg P.W."/>
            <person name="Wang J."/>
            <person name="Gasser R.B."/>
        </authorList>
    </citation>
    <scope>NUCLEOTIDE SEQUENCE [LARGE SCALE GENOMIC DNA]</scope>
    <source>
        <strain evidence="2">DCEP-RM93F</strain>
        <strain evidence="1">DCEP-RM93M</strain>
    </source>
</reference>
<keyword evidence="3" id="KW-1185">Reference proteome</keyword>
<protein>
    <submittedName>
        <fullName evidence="1">Uncharacterized protein</fullName>
    </submittedName>
</protein>
<proteinExistence type="predicted"/>
<organism evidence="1 3">
    <name type="scientific">Trichuris suis</name>
    <name type="common">pig whipworm</name>
    <dbReference type="NCBI Taxonomy" id="68888"/>
    <lineage>
        <taxon>Eukaryota</taxon>
        <taxon>Metazoa</taxon>
        <taxon>Ecdysozoa</taxon>
        <taxon>Nematoda</taxon>
        <taxon>Enoplea</taxon>
        <taxon>Dorylaimia</taxon>
        <taxon>Trichinellida</taxon>
        <taxon>Trichuridae</taxon>
        <taxon>Trichuris</taxon>
    </lineage>
</organism>
<evidence type="ECO:0000313" key="3">
    <source>
        <dbReference type="Proteomes" id="UP000030764"/>
    </source>
</evidence>
<sequence>MVGFVVLDLLFVFQKPLRSVLQLFDTKKDRKKRPLPEEPVVKTRSLFVWLIDKRRELRSGQRLHAVHCVTCYATPDSSLLSTIAFSDPYVSPGHEDNQAAVNMFTDHVARVIMRRGRLREDDREQDQHEEVVRDNST</sequence>
<dbReference type="AlphaFoldDB" id="A0A085LIS4"/>
<evidence type="ECO:0000313" key="1">
    <source>
        <dbReference type="EMBL" id="KFD44870.1"/>
    </source>
</evidence>
<dbReference type="Proteomes" id="UP000030758">
    <property type="component" value="Unassembled WGS sequence"/>
</dbReference>
<name>A0A085LIS4_9BILA</name>